<reference evidence="1" key="1">
    <citation type="submission" date="2013-08" db="EMBL/GenBank/DDBJ databases">
        <authorList>
            <person name="Mendez C."/>
            <person name="Richter M."/>
            <person name="Ferrer M."/>
            <person name="Sanchez J."/>
        </authorList>
    </citation>
    <scope>NUCLEOTIDE SEQUENCE</scope>
</reference>
<dbReference type="AlphaFoldDB" id="T1CFZ4"/>
<proteinExistence type="predicted"/>
<reference evidence="1" key="2">
    <citation type="journal article" date="2014" name="ISME J.">
        <title>Microbial stratification in low pH oxic and suboxic macroscopic growths along an acid mine drainage.</title>
        <authorList>
            <person name="Mendez-Garcia C."/>
            <person name="Mesa V."/>
            <person name="Sprenger R.R."/>
            <person name="Richter M."/>
            <person name="Diez M.S."/>
            <person name="Solano J."/>
            <person name="Bargiela R."/>
            <person name="Golyshina O.V."/>
            <person name="Manteca A."/>
            <person name="Ramos J.L."/>
            <person name="Gallego J.R."/>
            <person name="Llorente I."/>
            <person name="Martins Dos Santos V.A."/>
            <person name="Jensen O.N."/>
            <person name="Pelaez A.I."/>
            <person name="Sanchez J."/>
            <person name="Ferrer M."/>
        </authorList>
    </citation>
    <scope>NUCLEOTIDE SEQUENCE</scope>
</reference>
<gene>
    <name evidence="1" type="ORF">B2A_01372</name>
</gene>
<dbReference type="PANTHER" id="PTHR14464:SF4">
    <property type="entry name" value="EXONUCLEASE V"/>
    <property type="match status" value="1"/>
</dbReference>
<dbReference type="PANTHER" id="PTHR14464">
    <property type="entry name" value="EXONUCLEASE V"/>
    <property type="match status" value="1"/>
</dbReference>
<accession>T1CFZ4</accession>
<dbReference type="Pfam" id="PF09810">
    <property type="entry name" value="Exo5"/>
    <property type="match status" value="1"/>
</dbReference>
<organism evidence="1">
    <name type="scientific">mine drainage metagenome</name>
    <dbReference type="NCBI Taxonomy" id="410659"/>
    <lineage>
        <taxon>unclassified sequences</taxon>
        <taxon>metagenomes</taxon>
        <taxon>ecological metagenomes</taxon>
    </lineage>
</organism>
<dbReference type="GO" id="GO:0036297">
    <property type="term" value="P:interstrand cross-link repair"/>
    <property type="evidence" value="ECO:0007669"/>
    <property type="project" value="TreeGrafter"/>
</dbReference>
<sequence length="251" mass="29640">MLNKKSIRVTDIASQYWCERQMELRYLYGDKKKTIEEKKGTMLHEMLENETNIPIILEPKNYADYIYKTLYTSSAALSALKENKKTREIQVFGRMEGFNIVGKVDQLNFRNGSVTVEEDKTRASANLPNAAQTLPNKMQVMFYRAMLEDLRDGNYTIDDFRKAYYTERLSITDEFRRQLAALHIDPSKQSIQHVEKEFFAKVHSLGEISDTLYIKYINQFTEETIKIYKFQYRREDLRKETKNLYLSIGKV</sequence>
<protein>
    <submittedName>
        <fullName evidence="1">Uncharacterized protein</fullName>
    </submittedName>
</protein>
<name>T1CFZ4_9ZZZZ</name>
<dbReference type="EMBL" id="AUZZ01001017">
    <property type="protein sequence ID" value="EQD65940.1"/>
    <property type="molecule type" value="Genomic_DNA"/>
</dbReference>
<dbReference type="GO" id="GO:0005634">
    <property type="term" value="C:nucleus"/>
    <property type="evidence" value="ECO:0007669"/>
    <property type="project" value="TreeGrafter"/>
</dbReference>
<dbReference type="Gene3D" id="3.90.320.10">
    <property type="match status" value="1"/>
</dbReference>
<evidence type="ECO:0000313" key="1">
    <source>
        <dbReference type="EMBL" id="EQD65940.1"/>
    </source>
</evidence>
<dbReference type="InterPro" id="IPR019190">
    <property type="entry name" value="EXOV"/>
</dbReference>
<dbReference type="InterPro" id="IPR011604">
    <property type="entry name" value="PDDEXK-like_dom_sf"/>
</dbReference>
<comment type="caution">
    <text evidence="1">The sequence shown here is derived from an EMBL/GenBank/DDBJ whole genome shotgun (WGS) entry which is preliminary data.</text>
</comment>
<dbReference type="GO" id="GO:0045145">
    <property type="term" value="F:single-stranded DNA 5'-3' DNA exonuclease activity"/>
    <property type="evidence" value="ECO:0007669"/>
    <property type="project" value="InterPro"/>
</dbReference>